<keyword evidence="4" id="KW-1185">Reference proteome</keyword>
<evidence type="ECO:0000313" key="4">
    <source>
        <dbReference type="Proteomes" id="UP000094020"/>
    </source>
</evidence>
<feature type="compositionally biased region" description="Polar residues" evidence="1">
    <location>
        <begin position="52"/>
        <end position="70"/>
    </location>
</feature>
<dbReference type="STRING" id="1296096.A0A1B9IEQ2"/>
<dbReference type="EMBL" id="KI894007">
    <property type="protein sequence ID" value="OCF53937.1"/>
    <property type="molecule type" value="Genomic_DNA"/>
</dbReference>
<evidence type="ECO:0000313" key="3">
    <source>
        <dbReference type="EMBL" id="WWC66183.1"/>
    </source>
</evidence>
<protein>
    <submittedName>
        <fullName evidence="2">Uncharacterized protein</fullName>
    </submittedName>
</protein>
<dbReference type="AlphaFoldDB" id="A0A1B9IEQ2"/>
<dbReference type="RefSeq" id="XP_019015156.1">
    <property type="nucleotide sequence ID" value="XM_019153018.1"/>
</dbReference>
<feature type="compositionally biased region" description="Low complexity" evidence="1">
    <location>
        <begin position="26"/>
        <end position="38"/>
    </location>
</feature>
<evidence type="ECO:0000256" key="1">
    <source>
        <dbReference type="SAM" id="MobiDB-lite"/>
    </source>
</evidence>
<name>A0A1B9IEQ2_9TREE</name>
<feature type="region of interest" description="Disordered" evidence="1">
    <location>
        <begin position="14"/>
        <end position="74"/>
    </location>
</feature>
<proteinExistence type="predicted"/>
<reference evidence="2" key="3">
    <citation type="submission" date="2016-07" db="EMBL/GenBank/DDBJ databases">
        <title>Evolution of pathogenesis and genome organization in the Tremellales.</title>
        <authorList>
            <person name="Cuomo C."/>
            <person name="Litvintseva A."/>
            <person name="Heitman J."/>
            <person name="Chen Y."/>
            <person name="Sun S."/>
            <person name="Springer D."/>
            <person name="Dromer F."/>
            <person name="Young S."/>
            <person name="Zeng Q."/>
            <person name="Chapman S."/>
            <person name="Gujja S."/>
            <person name="Saif S."/>
            <person name="Birren B."/>
        </authorList>
    </citation>
    <scope>NUCLEOTIDE SEQUENCE</scope>
    <source>
        <strain evidence="2">CBS 10737</strain>
    </source>
</reference>
<organism evidence="2">
    <name type="scientific">Kwoniella pini CBS 10737</name>
    <dbReference type="NCBI Taxonomy" id="1296096"/>
    <lineage>
        <taxon>Eukaryota</taxon>
        <taxon>Fungi</taxon>
        <taxon>Dikarya</taxon>
        <taxon>Basidiomycota</taxon>
        <taxon>Agaricomycotina</taxon>
        <taxon>Tremellomycetes</taxon>
        <taxon>Tremellales</taxon>
        <taxon>Cryptococcaceae</taxon>
        <taxon>Kwoniella</taxon>
    </lineage>
</organism>
<accession>A0A1B9IEQ2</accession>
<sequence>MATNDYYATQASQIANPNYGGTPSQGYNGYNPNVNGGYDPNQQIPPPIHTQYAPQPQLQMGFNSNQPSNEQTDKGVGSNAATCCGLGACCLCCLECCAIDACCDAVF</sequence>
<reference evidence="2" key="1">
    <citation type="submission" date="2013-07" db="EMBL/GenBank/DDBJ databases">
        <title>The Genome Sequence of Cryptococcus pinus CBS10737.</title>
        <authorList>
            <consortium name="The Broad Institute Genome Sequencing Platform"/>
            <person name="Cuomo C."/>
            <person name="Litvintseva A."/>
            <person name="Chen Y."/>
            <person name="Heitman J."/>
            <person name="Sun S."/>
            <person name="Springer D."/>
            <person name="Dromer F."/>
            <person name="Young S.K."/>
            <person name="Zeng Q."/>
            <person name="Gargeya S."/>
            <person name="Fitzgerald M."/>
            <person name="Abouelleil A."/>
            <person name="Alvarado L."/>
            <person name="Berlin A.M."/>
            <person name="Chapman S.B."/>
            <person name="Dewar J."/>
            <person name="Goldberg J."/>
            <person name="Griggs A."/>
            <person name="Gujja S."/>
            <person name="Hansen M."/>
            <person name="Howarth C."/>
            <person name="Imamovic A."/>
            <person name="Larimer J."/>
            <person name="McCowan C."/>
            <person name="Murphy C."/>
            <person name="Pearson M."/>
            <person name="Priest M."/>
            <person name="Roberts A."/>
            <person name="Saif S."/>
            <person name="Shea T."/>
            <person name="Sykes S."/>
            <person name="Wortman J."/>
            <person name="Nusbaum C."/>
            <person name="Birren B."/>
        </authorList>
    </citation>
    <scope>NUCLEOTIDE SEQUENCE [LARGE SCALE GENOMIC DNA]</scope>
    <source>
        <strain evidence="2">CBS 10737</strain>
    </source>
</reference>
<dbReference type="GeneID" id="30169613"/>
<dbReference type="Proteomes" id="UP000094020">
    <property type="component" value="Chromosome 1"/>
</dbReference>
<feature type="compositionally biased region" description="Polar residues" evidence="1">
    <location>
        <begin position="14"/>
        <end position="25"/>
    </location>
</feature>
<evidence type="ECO:0000313" key="2">
    <source>
        <dbReference type="EMBL" id="OCF53937.1"/>
    </source>
</evidence>
<reference evidence="3" key="4">
    <citation type="submission" date="2024-02" db="EMBL/GenBank/DDBJ databases">
        <title>Comparative genomics of Cryptococcus and Kwoniella reveals pathogenesis evolution and contrasting modes of karyotype evolution via chromosome fusion or intercentromeric recombination.</title>
        <authorList>
            <person name="Coelho M.A."/>
            <person name="David-Palma M."/>
            <person name="Shea T."/>
            <person name="Bowers K."/>
            <person name="McGinley-Smith S."/>
            <person name="Mohammad A.W."/>
            <person name="Gnirke A."/>
            <person name="Yurkov A.M."/>
            <person name="Nowrousian M."/>
            <person name="Sun S."/>
            <person name="Cuomo C.A."/>
            <person name="Heitman J."/>
        </authorList>
    </citation>
    <scope>NUCLEOTIDE SEQUENCE</scope>
    <source>
        <strain evidence="3">CBS 10737</strain>
    </source>
</reference>
<reference evidence="3" key="2">
    <citation type="submission" date="2013-07" db="EMBL/GenBank/DDBJ databases">
        <authorList>
            <consortium name="The Broad Institute Genome Sequencing Platform"/>
            <person name="Cuomo C."/>
            <person name="Litvintseva A."/>
            <person name="Chen Y."/>
            <person name="Heitman J."/>
            <person name="Sun S."/>
            <person name="Springer D."/>
            <person name="Dromer F."/>
            <person name="Young S.K."/>
            <person name="Zeng Q."/>
            <person name="Gargeya S."/>
            <person name="Fitzgerald M."/>
            <person name="Abouelleil A."/>
            <person name="Alvarado L."/>
            <person name="Berlin A.M."/>
            <person name="Chapman S.B."/>
            <person name="Dewar J."/>
            <person name="Goldberg J."/>
            <person name="Griggs A."/>
            <person name="Gujja S."/>
            <person name="Hansen M."/>
            <person name="Howarth C."/>
            <person name="Imamovic A."/>
            <person name="Larimer J."/>
            <person name="McCowan C."/>
            <person name="Murphy C."/>
            <person name="Pearson M."/>
            <person name="Priest M."/>
            <person name="Roberts A."/>
            <person name="Saif S."/>
            <person name="Shea T."/>
            <person name="Sykes S."/>
            <person name="Wortman J."/>
            <person name="Nusbaum C."/>
            <person name="Birren B."/>
        </authorList>
    </citation>
    <scope>NUCLEOTIDE SEQUENCE</scope>
    <source>
        <strain evidence="3">CBS 10737</strain>
    </source>
</reference>
<gene>
    <name evidence="2" type="ORF">I206_01244</name>
    <name evidence="3" type="ORF">I206_100084</name>
</gene>
<dbReference type="EMBL" id="CP144519">
    <property type="protein sequence ID" value="WWC66183.1"/>
    <property type="molecule type" value="Genomic_DNA"/>
</dbReference>
<dbReference type="KEGG" id="kpin:30169613"/>